<feature type="domain" description="UspA" evidence="1">
    <location>
        <begin position="149"/>
        <end position="267"/>
    </location>
</feature>
<keyword evidence="3" id="KW-1185">Reference proteome</keyword>
<evidence type="ECO:0000313" key="3">
    <source>
        <dbReference type="Proteomes" id="UP000727456"/>
    </source>
</evidence>
<dbReference type="Proteomes" id="UP000727456">
    <property type="component" value="Unassembled WGS sequence"/>
</dbReference>
<gene>
    <name evidence="2" type="ORF">FHS31_002947</name>
</gene>
<dbReference type="EMBL" id="JAAOZC010000010">
    <property type="protein sequence ID" value="NIJ09315.1"/>
    <property type="molecule type" value="Genomic_DNA"/>
</dbReference>
<proteinExistence type="predicted"/>
<name>A0ABX0TY50_9SPHN</name>
<organism evidence="2 3">
    <name type="scientific">Sphingomonas vulcanisoli</name>
    <dbReference type="NCBI Taxonomy" id="1658060"/>
    <lineage>
        <taxon>Bacteria</taxon>
        <taxon>Pseudomonadati</taxon>
        <taxon>Pseudomonadota</taxon>
        <taxon>Alphaproteobacteria</taxon>
        <taxon>Sphingomonadales</taxon>
        <taxon>Sphingomonadaceae</taxon>
        <taxon>Sphingomonas</taxon>
    </lineage>
</organism>
<dbReference type="RefSeq" id="WP_167074838.1">
    <property type="nucleotide sequence ID" value="NZ_JAAOZC010000010.1"/>
</dbReference>
<dbReference type="CDD" id="cd00293">
    <property type="entry name" value="USP-like"/>
    <property type="match status" value="1"/>
</dbReference>
<accession>A0ABX0TY50</accession>
<dbReference type="Gene3D" id="3.40.50.12370">
    <property type="match status" value="1"/>
</dbReference>
<comment type="caution">
    <text evidence="2">The sequence shown here is derived from an EMBL/GenBank/DDBJ whole genome shotgun (WGS) entry which is preliminary data.</text>
</comment>
<reference evidence="2 3" key="1">
    <citation type="submission" date="2020-03" db="EMBL/GenBank/DDBJ databases">
        <title>Genomic Encyclopedia of Type Strains, Phase III (KMG-III): the genomes of soil and plant-associated and newly described type strains.</title>
        <authorList>
            <person name="Whitman W."/>
        </authorList>
    </citation>
    <scope>NUCLEOTIDE SEQUENCE [LARGE SCALE GENOMIC DNA]</scope>
    <source>
        <strain evidence="2 3">CECT 8804</strain>
    </source>
</reference>
<dbReference type="SUPFAM" id="SSF52402">
    <property type="entry name" value="Adenine nucleotide alpha hydrolases-like"/>
    <property type="match status" value="2"/>
</dbReference>
<protein>
    <submittedName>
        <fullName evidence="2">Nucleotide-binding universal stress UspA family protein</fullName>
    </submittedName>
</protein>
<sequence length="269" mass="29180">MKTILLLVHDDAGQEARYQGAVALAHLLDAHLHCVDVAVVPDAVGDTAAFVDGGLMLAEERTRESLNKTQLTLRLDTEGVRYDWIDTYGLVRQSIGIHAALIDLIVLSTDAMGTFVPWMKEVIGDLLVELGKPILVMPPAADGLKADGRAMVAWDGSRDADAALRAAMPILQHAESVTLVYADDNSLRIPVKTAVDYLKLHGVEATIRTLHGRYERAGSVLVKEARHGLYDYAVMGGYGHSRALETLFGGATRTMLAKSPIPVLLVHQR</sequence>
<dbReference type="InterPro" id="IPR006016">
    <property type="entry name" value="UspA"/>
</dbReference>
<evidence type="ECO:0000259" key="1">
    <source>
        <dbReference type="Pfam" id="PF00582"/>
    </source>
</evidence>
<dbReference type="Pfam" id="PF00582">
    <property type="entry name" value="Usp"/>
    <property type="match status" value="1"/>
</dbReference>
<evidence type="ECO:0000313" key="2">
    <source>
        <dbReference type="EMBL" id="NIJ09315.1"/>
    </source>
</evidence>